<keyword evidence="2" id="KW-1003">Cell membrane</keyword>
<feature type="transmembrane region" description="Helical" evidence="6">
    <location>
        <begin position="799"/>
        <end position="822"/>
    </location>
</feature>
<proteinExistence type="predicted"/>
<dbReference type="STRING" id="570521.SAMN04488508_1045"/>
<evidence type="ECO:0000259" key="8">
    <source>
        <dbReference type="Pfam" id="PF12704"/>
    </source>
</evidence>
<dbReference type="EMBL" id="FQYP01000004">
    <property type="protein sequence ID" value="SHI90735.1"/>
    <property type="molecule type" value="Genomic_DNA"/>
</dbReference>
<feature type="transmembrane region" description="Helical" evidence="6">
    <location>
        <begin position="354"/>
        <end position="377"/>
    </location>
</feature>
<dbReference type="GO" id="GO:0005886">
    <property type="term" value="C:plasma membrane"/>
    <property type="evidence" value="ECO:0007669"/>
    <property type="project" value="UniProtKB-SubCell"/>
</dbReference>
<evidence type="ECO:0000256" key="3">
    <source>
        <dbReference type="ARBA" id="ARBA00022692"/>
    </source>
</evidence>
<evidence type="ECO:0000313" key="9">
    <source>
        <dbReference type="EMBL" id="SHI90735.1"/>
    </source>
</evidence>
<dbReference type="InterPro" id="IPR050250">
    <property type="entry name" value="Macrolide_Exporter_MacB"/>
</dbReference>
<dbReference type="Proteomes" id="UP000184432">
    <property type="component" value="Unassembled WGS sequence"/>
</dbReference>
<comment type="subcellular location">
    <subcellularLocation>
        <location evidence="1">Cell membrane</location>
        <topology evidence="1">Multi-pass membrane protein</topology>
    </subcellularLocation>
</comment>
<dbReference type="InterPro" id="IPR025857">
    <property type="entry name" value="MacB_PCD"/>
</dbReference>
<dbReference type="RefSeq" id="WP_073315842.1">
    <property type="nucleotide sequence ID" value="NZ_FQYP01000004.1"/>
</dbReference>
<dbReference type="InterPro" id="IPR003838">
    <property type="entry name" value="ABC3_permease_C"/>
</dbReference>
<dbReference type="OrthoDB" id="8740261at2"/>
<evidence type="ECO:0000256" key="6">
    <source>
        <dbReference type="SAM" id="Phobius"/>
    </source>
</evidence>
<keyword evidence="5 6" id="KW-0472">Membrane</keyword>
<reference evidence="10" key="1">
    <citation type="submission" date="2016-11" db="EMBL/GenBank/DDBJ databases">
        <authorList>
            <person name="Varghese N."/>
            <person name="Submissions S."/>
        </authorList>
    </citation>
    <scope>NUCLEOTIDE SEQUENCE [LARGE SCALE GENOMIC DNA]</scope>
    <source>
        <strain evidence="10">DSM 22623</strain>
    </source>
</reference>
<dbReference type="GO" id="GO:0022857">
    <property type="term" value="F:transmembrane transporter activity"/>
    <property type="evidence" value="ECO:0007669"/>
    <property type="project" value="TreeGrafter"/>
</dbReference>
<feature type="domain" description="MacB-like periplasmic core" evidence="8">
    <location>
        <begin position="454"/>
        <end position="640"/>
    </location>
</feature>
<evidence type="ECO:0000313" key="10">
    <source>
        <dbReference type="Proteomes" id="UP000184432"/>
    </source>
</evidence>
<feature type="domain" description="ABC3 transporter permease C-terminal" evidence="7">
    <location>
        <begin position="309"/>
        <end position="423"/>
    </location>
</feature>
<name>A0A1M6EZ95_9FLAO</name>
<organism evidence="9 10">
    <name type="scientific">Aquimarina spongiae</name>
    <dbReference type="NCBI Taxonomy" id="570521"/>
    <lineage>
        <taxon>Bacteria</taxon>
        <taxon>Pseudomonadati</taxon>
        <taxon>Bacteroidota</taxon>
        <taxon>Flavobacteriia</taxon>
        <taxon>Flavobacteriales</taxon>
        <taxon>Flavobacteriaceae</taxon>
        <taxon>Aquimarina</taxon>
    </lineage>
</organism>
<dbReference type="Pfam" id="PF02687">
    <property type="entry name" value="FtsX"/>
    <property type="match status" value="2"/>
</dbReference>
<dbReference type="PANTHER" id="PTHR30572">
    <property type="entry name" value="MEMBRANE COMPONENT OF TRANSPORTER-RELATED"/>
    <property type="match status" value="1"/>
</dbReference>
<dbReference type="PANTHER" id="PTHR30572:SF18">
    <property type="entry name" value="ABC-TYPE MACROLIDE FAMILY EXPORT SYSTEM PERMEASE COMPONENT 2"/>
    <property type="match status" value="1"/>
</dbReference>
<feature type="transmembrane region" description="Helical" evidence="6">
    <location>
        <begin position="712"/>
        <end position="736"/>
    </location>
</feature>
<dbReference type="Pfam" id="PF12704">
    <property type="entry name" value="MacB_PCD"/>
    <property type="match status" value="2"/>
</dbReference>
<keyword evidence="10" id="KW-1185">Reference proteome</keyword>
<feature type="transmembrane region" description="Helical" evidence="6">
    <location>
        <begin position="757"/>
        <end position="784"/>
    </location>
</feature>
<feature type="transmembrane region" description="Helical" evidence="6">
    <location>
        <begin position="21"/>
        <end position="41"/>
    </location>
</feature>
<keyword evidence="4 6" id="KW-1133">Transmembrane helix</keyword>
<accession>A0A1M6EZ95</accession>
<dbReference type="AlphaFoldDB" id="A0A1M6EZ95"/>
<protein>
    <submittedName>
        <fullName evidence="9">Putative ABC transport system permease protein</fullName>
    </submittedName>
</protein>
<evidence type="ECO:0000256" key="2">
    <source>
        <dbReference type="ARBA" id="ARBA00022475"/>
    </source>
</evidence>
<sequence length="836" mass="94346">MIKNYFKIAWRNALRQKQFSILNIIGLSIGICTCFIIGLYVHSELTYDTFHEKGDRIYRINQPDIWGDWGEQVSSTGPNVAVALREDAPEFEEVTRLLNRGSQVLRVLDGTESNVYNEDFYYAAEDNFFDVFSFPWIKGNKATALSEPMSMILSEEKAKTYFGDQNPIGKTVEVKDWEGHWQTYTVKGIIENVPYKSHFQFDVLVSLSSFSEQMKRDGWKWIWTAFGTYGLVKEGTDITALTNKIQAIPPKWAPPTTERIFNQTFEEFTKGYSWKLELQPLREVYRSGAPNFHTFGPTGNPMYVKIFGAIGILVLVLSSINFMNLSTARSSKRAKEIGVRKVLGSQKTALIKQFILESTLFVFLGTLIALLLVQLFLGVFNTVANTKLELSSYLGNPLFLVIIGVFILVLGIVSGSYPAFYLSAFRPAETLKSKISSKFKGKGIRNALVIFQFTISIALVICTFFVQKQLKYASSLDIGFDRDHILQIHNIEQLGFDTESLKTKLQSNPAFDKVGKSFGLPPDIWSGDRYKNIGGNSDVVQLRNVRTEEDYLDLLGVEFIAGRNFDISARPNDKYKVVLNEEAVKALGWGTRDAYENESPVGKILALASGNEDEFEVIGVVKNFNFNSIRQEIGPLVIIHHQNDKVWDYGAGLSYYSMRLHSESFKNSADVQEIITSVQEEIAQIDPSFPFEYSFMDQDFENTFVAEQQMGLVLNIFTVMALIIACLGLFGLSAFTAEQRVKELGIRKVLGAKMSELVILFTSEFAKLIMISILIAIPIAYFLVDDWLTNFAYRTSIDLWVFVLAAFIALIISILTVSFQALKSALVNPIESLRTE</sequence>
<feature type="domain" description="ABC3 transporter permease C-terminal" evidence="7">
    <location>
        <begin position="715"/>
        <end position="823"/>
    </location>
</feature>
<evidence type="ECO:0000256" key="5">
    <source>
        <dbReference type="ARBA" id="ARBA00023136"/>
    </source>
</evidence>
<evidence type="ECO:0000256" key="4">
    <source>
        <dbReference type="ARBA" id="ARBA00022989"/>
    </source>
</evidence>
<feature type="transmembrane region" description="Helical" evidence="6">
    <location>
        <begin position="443"/>
        <end position="466"/>
    </location>
</feature>
<gene>
    <name evidence="9" type="ORF">SAMN04488508_1045</name>
</gene>
<feature type="transmembrane region" description="Helical" evidence="6">
    <location>
        <begin position="397"/>
        <end position="422"/>
    </location>
</feature>
<evidence type="ECO:0000256" key="1">
    <source>
        <dbReference type="ARBA" id="ARBA00004651"/>
    </source>
</evidence>
<evidence type="ECO:0000259" key="7">
    <source>
        <dbReference type="Pfam" id="PF02687"/>
    </source>
</evidence>
<keyword evidence="3 6" id="KW-0812">Transmembrane</keyword>
<feature type="transmembrane region" description="Helical" evidence="6">
    <location>
        <begin position="302"/>
        <end position="323"/>
    </location>
</feature>
<feature type="domain" description="MacB-like periplasmic core" evidence="8">
    <location>
        <begin position="20"/>
        <end position="247"/>
    </location>
</feature>